<name>A0A085N255_9BILA</name>
<feature type="region of interest" description="Disordered" evidence="1">
    <location>
        <begin position="118"/>
        <end position="157"/>
    </location>
</feature>
<dbReference type="Proteomes" id="UP000030758">
    <property type="component" value="Unassembled WGS sequence"/>
</dbReference>
<sequence length="157" mass="17409">MSSSANSEFAYENMFGNIEKTIRLELLTNNPSEEAKNLVKLMSKLVRSESVTNVVKTSSNPISAANALQIAHTDMNGQNIVDELLSFFNASNEAAQLAQELIRSSEAVDKITSAWERELSESSDETLDNVMLQSRDSVTDEEERDEQKRSCIAESSL</sequence>
<evidence type="ECO:0000313" key="2">
    <source>
        <dbReference type="EMBL" id="KFD63551.1"/>
    </source>
</evidence>
<dbReference type="EMBL" id="KL367571">
    <property type="protein sequence ID" value="KFD63551.1"/>
    <property type="molecule type" value="Genomic_DNA"/>
</dbReference>
<accession>A0A085N255</accession>
<organism evidence="2">
    <name type="scientific">Trichuris suis</name>
    <name type="common">pig whipworm</name>
    <dbReference type="NCBI Taxonomy" id="68888"/>
    <lineage>
        <taxon>Eukaryota</taxon>
        <taxon>Metazoa</taxon>
        <taxon>Ecdysozoa</taxon>
        <taxon>Nematoda</taxon>
        <taxon>Enoplea</taxon>
        <taxon>Dorylaimia</taxon>
        <taxon>Trichinellida</taxon>
        <taxon>Trichuridae</taxon>
        <taxon>Trichuris</taxon>
    </lineage>
</organism>
<gene>
    <name evidence="2" type="ORF">M514_01619</name>
</gene>
<dbReference type="AlphaFoldDB" id="A0A085N255"/>
<evidence type="ECO:0000256" key="1">
    <source>
        <dbReference type="SAM" id="MobiDB-lite"/>
    </source>
</evidence>
<protein>
    <submittedName>
        <fullName evidence="2">Uncharacterized protein</fullName>
    </submittedName>
</protein>
<proteinExistence type="predicted"/>
<reference evidence="2" key="1">
    <citation type="journal article" date="2014" name="Nat. Genet.">
        <title>Genome and transcriptome of the porcine whipworm Trichuris suis.</title>
        <authorList>
            <person name="Jex A.R."/>
            <person name="Nejsum P."/>
            <person name="Schwarz E.M."/>
            <person name="Hu L."/>
            <person name="Young N.D."/>
            <person name="Hall R.S."/>
            <person name="Korhonen P.K."/>
            <person name="Liao S."/>
            <person name="Thamsborg S."/>
            <person name="Xia J."/>
            <person name="Xu P."/>
            <person name="Wang S."/>
            <person name="Scheerlinck J.P."/>
            <person name="Hofmann A."/>
            <person name="Sternberg P.W."/>
            <person name="Wang J."/>
            <person name="Gasser R.B."/>
        </authorList>
    </citation>
    <scope>NUCLEOTIDE SEQUENCE [LARGE SCALE GENOMIC DNA]</scope>
    <source>
        <strain evidence="2">DCEP-RM93F</strain>
    </source>
</reference>